<evidence type="ECO:0000313" key="2">
    <source>
        <dbReference type="EMBL" id="CAD8112425.1"/>
    </source>
</evidence>
<dbReference type="AlphaFoldDB" id="A0A8S1QB57"/>
<evidence type="ECO:0000313" key="3">
    <source>
        <dbReference type="Proteomes" id="UP000692954"/>
    </source>
</evidence>
<comment type="caution">
    <text evidence="2">The sequence shown here is derived from an EMBL/GenBank/DDBJ whole genome shotgun (WGS) entry which is preliminary data.</text>
</comment>
<reference evidence="2" key="1">
    <citation type="submission" date="2021-01" db="EMBL/GenBank/DDBJ databases">
        <authorList>
            <consortium name="Genoscope - CEA"/>
            <person name="William W."/>
        </authorList>
    </citation>
    <scope>NUCLEOTIDE SEQUENCE</scope>
</reference>
<sequence>MLLFLHLHLDVLKLHSYIFASCFSRIQKMFLVLLGLLLKLIWDLFPEELKLVQILFLFSLIGFYFNKRDRTQLFIKIQQQFMIIINRYGRFIRVII</sequence>
<keyword evidence="1" id="KW-0472">Membrane</keyword>
<accession>A0A8S1QB57</accession>
<keyword evidence="3" id="KW-1185">Reference proteome</keyword>
<organism evidence="2 3">
    <name type="scientific">Paramecium sonneborni</name>
    <dbReference type="NCBI Taxonomy" id="65129"/>
    <lineage>
        <taxon>Eukaryota</taxon>
        <taxon>Sar</taxon>
        <taxon>Alveolata</taxon>
        <taxon>Ciliophora</taxon>
        <taxon>Intramacronucleata</taxon>
        <taxon>Oligohymenophorea</taxon>
        <taxon>Peniculida</taxon>
        <taxon>Parameciidae</taxon>
        <taxon>Paramecium</taxon>
    </lineage>
</organism>
<name>A0A8S1QB57_9CILI</name>
<keyword evidence="1" id="KW-0812">Transmembrane</keyword>
<protein>
    <submittedName>
        <fullName evidence="2">Uncharacterized protein</fullName>
    </submittedName>
</protein>
<evidence type="ECO:0000256" key="1">
    <source>
        <dbReference type="SAM" id="Phobius"/>
    </source>
</evidence>
<dbReference type="Proteomes" id="UP000692954">
    <property type="component" value="Unassembled WGS sequence"/>
</dbReference>
<dbReference type="EMBL" id="CAJJDN010000100">
    <property type="protein sequence ID" value="CAD8112425.1"/>
    <property type="molecule type" value="Genomic_DNA"/>
</dbReference>
<proteinExistence type="predicted"/>
<keyword evidence="1" id="KW-1133">Transmembrane helix</keyword>
<feature type="transmembrane region" description="Helical" evidence="1">
    <location>
        <begin position="51"/>
        <end position="66"/>
    </location>
</feature>
<gene>
    <name evidence="2" type="ORF">PSON_ATCC_30995.1.T1000199</name>
</gene>